<dbReference type="Pfam" id="PF00955">
    <property type="entry name" value="HCO3_cotransp"/>
    <property type="match status" value="1"/>
</dbReference>
<feature type="transmembrane region" description="Helical" evidence="11">
    <location>
        <begin position="333"/>
        <end position="355"/>
    </location>
</feature>
<dbReference type="InterPro" id="IPR003020">
    <property type="entry name" value="HCO3_transpt_euk"/>
</dbReference>
<evidence type="ECO:0000256" key="3">
    <source>
        <dbReference type="ARBA" id="ARBA00022448"/>
    </source>
</evidence>
<evidence type="ECO:0000256" key="4">
    <source>
        <dbReference type="ARBA" id="ARBA00022475"/>
    </source>
</evidence>
<feature type="transmembrane region" description="Helical" evidence="11">
    <location>
        <begin position="626"/>
        <end position="645"/>
    </location>
</feature>
<evidence type="ECO:0000256" key="10">
    <source>
        <dbReference type="ARBA" id="ARBA00049347"/>
    </source>
</evidence>
<protein>
    <recommendedName>
        <fullName evidence="11">Anion exchange protein</fullName>
    </recommendedName>
</protein>
<evidence type="ECO:0000259" key="13">
    <source>
        <dbReference type="Pfam" id="PF00955"/>
    </source>
</evidence>
<evidence type="ECO:0000256" key="12">
    <source>
        <dbReference type="SAM" id="MobiDB-lite"/>
    </source>
</evidence>
<dbReference type="PANTHER" id="PTHR11453">
    <property type="entry name" value="ANION EXCHANGE PROTEIN"/>
    <property type="match status" value="1"/>
</dbReference>
<comment type="catalytic activity">
    <reaction evidence="10">
        <text>hydrogencarbonate(in) + chloride(out) = hydrogencarbonate(out) + chloride(in)</text>
        <dbReference type="Rhea" id="RHEA:72363"/>
        <dbReference type="ChEBI" id="CHEBI:17544"/>
        <dbReference type="ChEBI" id="CHEBI:17996"/>
    </reaction>
</comment>
<dbReference type="Pfam" id="PF07565">
    <property type="entry name" value="Band_3_cyto"/>
    <property type="match status" value="1"/>
</dbReference>
<keyword evidence="8 11" id="KW-0406">Ion transport</keyword>
<feature type="domain" description="Bicarbonate transporter-like transmembrane" evidence="13">
    <location>
        <begin position="221"/>
        <end position="753"/>
    </location>
</feature>
<organism evidence="15 16">
    <name type="scientific">Loxostege sticticalis</name>
    <name type="common">Beet webworm moth</name>
    <dbReference type="NCBI Taxonomy" id="481309"/>
    <lineage>
        <taxon>Eukaryota</taxon>
        <taxon>Metazoa</taxon>
        <taxon>Ecdysozoa</taxon>
        <taxon>Arthropoda</taxon>
        <taxon>Hexapoda</taxon>
        <taxon>Insecta</taxon>
        <taxon>Pterygota</taxon>
        <taxon>Neoptera</taxon>
        <taxon>Endopterygota</taxon>
        <taxon>Lepidoptera</taxon>
        <taxon>Glossata</taxon>
        <taxon>Ditrysia</taxon>
        <taxon>Pyraloidea</taxon>
        <taxon>Crambidae</taxon>
        <taxon>Pyraustinae</taxon>
        <taxon>Loxostege</taxon>
    </lineage>
</organism>
<sequence>MDRSERKKSSSAAIDMKEVEYLASTIIEGSQDELRKGHNESIMKRIPEDSEATTVLVGAVGFLEQPTIAFVRLAQGILMPSITEVPIPVRFMFILLGPSDADLDYHEVGRSISTLMSNPSFHSIAYKADDRRELLSGINEFLDDSIVLPPGDWERQALLPFEELRAKSEQIRKRKRDAIEKKRAASITEKSPSDEKKALLEAEKGSPPPKEPDDPLSRSGRLFGGVIRDIKRRYPHYMSDFTDALNGQCAAATIFMYFAALSSAITFGGLLAEKTQGQIGISETLVFTCAGGILFALLAGQPMMITGATGPLLLLDDALNGFCQSYGFDFLAARMYCGLWMIVIALAVASVEGSVAVKKITRFTEDIFAFLISLIFIGEPITNIISVYRNHPLGVDYCAFQNQTLNDTMLDVNGTGILDNSTTVTVTPELPTLPRPNTALFCTILTLSTFIIAYYLRIFRNGKFLGRSARRALGDFGVPIAIVLMVGVSRLVPVWTETLRVPAGLSPTADRSWLVPANPGLETIPFWAMLVMALPALMVYIIVFMETHIAELIIDKPERRLKKGSGFHMDIVIMSMVNGVCGMFGAPWQCVATVRSVSHVSALTVMSTTHAPGDKPHIVEVKEQRLTGLLVSFLCGISVLASSWLRLVPMAVLFGVFLYMGISALGGIQFWDRCILLLKPVKHHPQVPYVRRVPTLKMHMFTLIQLAGICILFAVKSSRFSLALPFFLVMMVPLRMTLVYLFTPLQLRALDGAQKEIDKDDEPDFYEEAPLP</sequence>
<feature type="transmembrane region" description="Helical" evidence="11">
    <location>
        <begin position="476"/>
        <end position="496"/>
    </location>
</feature>
<feature type="transmembrane region" description="Helical" evidence="11">
    <location>
        <begin position="698"/>
        <end position="715"/>
    </location>
</feature>
<dbReference type="InterPro" id="IPR013769">
    <property type="entry name" value="Band3_cytoplasmic_dom"/>
</dbReference>
<dbReference type="PRINTS" id="PR00165">
    <property type="entry name" value="ANIONEXCHNGR"/>
</dbReference>
<evidence type="ECO:0000256" key="8">
    <source>
        <dbReference type="ARBA" id="ARBA00023065"/>
    </source>
</evidence>
<keyword evidence="3 11" id="KW-0813">Transport</keyword>
<feature type="region of interest" description="Disordered" evidence="12">
    <location>
        <begin position="177"/>
        <end position="220"/>
    </location>
</feature>
<dbReference type="InterPro" id="IPR018241">
    <property type="entry name" value="Anion_exchange_CS"/>
</dbReference>
<dbReference type="InterPro" id="IPR016152">
    <property type="entry name" value="PTrfase/Anion_transptr"/>
</dbReference>
<feature type="transmembrane region" description="Helical" evidence="11">
    <location>
        <begin position="284"/>
        <end position="313"/>
    </location>
</feature>
<keyword evidence="7 11" id="KW-1133">Transmembrane helix</keyword>
<keyword evidence="16" id="KW-1185">Reference proteome</keyword>
<feature type="compositionally biased region" description="Basic and acidic residues" evidence="12">
    <location>
        <begin position="191"/>
        <end position="216"/>
    </location>
</feature>
<keyword evidence="9 11" id="KW-0472">Membrane</keyword>
<evidence type="ECO:0000256" key="6">
    <source>
        <dbReference type="ARBA" id="ARBA00022692"/>
    </source>
</evidence>
<dbReference type="Gene3D" id="3.40.930.10">
    <property type="entry name" value="Mannitol-specific EII, Chain A"/>
    <property type="match status" value="1"/>
</dbReference>
<evidence type="ECO:0000256" key="9">
    <source>
        <dbReference type="ARBA" id="ARBA00023136"/>
    </source>
</evidence>
<comment type="similarity">
    <text evidence="2 11">Belongs to the anion exchanger (TC 2.A.31) family.</text>
</comment>
<dbReference type="Gene3D" id="1.10.287.570">
    <property type="entry name" value="Helical hairpin bin"/>
    <property type="match status" value="1"/>
</dbReference>
<dbReference type="PANTHER" id="PTHR11453:SF47">
    <property type="entry name" value="ANION EXCHANGE PROTEIN"/>
    <property type="match status" value="1"/>
</dbReference>
<evidence type="ECO:0000256" key="2">
    <source>
        <dbReference type="ARBA" id="ARBA00010993"/>
    </source>
</evidence>
<evidence type="ECO:0000313" key="15">
    <source>
        <dbReference type="EMBL" id="KAL0902077.1"/>
    </source>
</evidence>
<feature type="transmembrane region" description="Helical" evidence="11">
    <location>
        <begin position="524"/>
        <end position="545"/>
    </location>
</feature>
<dbReference type="EMBL" id="JBEUOH010000001">
    <property type="protein sequence ID" value="KAL0902077.1"/>
    <property type="molecule type" value="Genomic_DNA"/>
</dbReference>
<keyword evidence="5" id="KW-0039">Anion exchange</keyword>
<evidence type="ECO:0000256" key="11">
    <source>
        <dbReference type="RuleBase" id="RU362035"/>
    </source>
</evidence>
<name>A0ABR3ILX9_LOXSC</name>
<keyword evidence="6 11" id="KW-0812">Transmembrane</keyword>
<dbReference type="SUPFAM" id="SSF55804">
    <property type="entry name" value="Phoshotransferase/anion transport protein"/>
    <property type="match status" value="1"/>
</dbReference>
<dbReference type="Proteomes" id="UP001549920">
    <property type="component" value="Unassembled WGS sequence"/>
</dbReference>
<proteinExistence type="inferred from homology"/>
<comment type="caution">
    <text evidence="15">The sequence shown here is derived from an EMBL/GenBank/DDBJ whole genome shotgun (WGS) entry which is preliminary data.</text>
</comment>
<feature type="transmembrane region" description="Helical" evidence="11">
    <location>
        <begin position="367"/>
        <end position="388"/>
    </location>
</feature>
<dbReference type="PRINTS" id="PR01231">
    <property type="entry name" value="HCO3TRNSPORT"/>
</dbReference>
<dbReference type="PROSITE" id="PS00219">
    <property type="entry name" value="ANION_EXCHANGER_1"/>
    <property type="match status" value="1"/>
</dbReference>
<comment type="subcellular location">
    <subcellularLocation>
        <location evidence="1">Cell membrane</location>
        <topology evidence="1">Multi-pass membrane protein</topology>
    </subcellularLocation>
    <subcellularLocation>
        <location evidence="11">Membrane</location>
        <topology evidence="11">Multi-pass membrane protein</topology>
    </subcellularLocation>
</comment>
<feature type="transmembrane region" description="Helical" evidence="11">
    <location>
        <begin position="652"/>
        <end position="671"/>
    </location>
</feature>
<accession>A0ABR3ILX9</accession>
<evidence type="ECO:0000256" key="7">
    <source>
        <dbReference type="ARBA" id="ARBA00022989"/>
    </source>
</evidence>
<reference evidence="15 16" key="1">
    <citation type="submission" date="2024-06" db="EMBL/GenBank/DDBJ databases">
        <title>A chromosome-level genome assembly of beet webworm, Loxostege sticticalis.</title>
        <authorList>
            <person name="Zhang Y."/>
        </authorList>
    </citation>
    <scope>NUCLEOTIDE SEQUENCE [LARGE SCALE GENOMIC DNA]</scope>
    <source>
        <strain evidence="15">AQ026</strain>
        <tissue evidence="15">Whole body</tissue>
    </source>
</reference>
<evidence type="ECO:0000256" key="5">
    <source>
        <dbReference type="ARBA" id="ARBA00022681"/>
    </source>
</evidence>
<evidence type="ECO:0000313" key="16">
    <source>
        <dbReference type="Proteomes" id="UP001549920"/>
    </source>
</evidence>
<gene>
    <name evidence="15" type="ORF">ABMA27_000033</name>
</gene>
<feature type="transmembrane region" description="Helical" evidence="11">
    <location>
        <begin position="254"/>
        <end position="272"/>
    </location>
</feature>
<dbReference type="NCBIfam" id="TIGR00834">
    <property type="entry name" value="ae"/>
    <property type="match status" value="1"/>
</dbReference>
<dbReference type="InterPro" id="IPR011531">
    <property type="entry name" value="HCO3_transpt-like_TM_dom"/>
</dbReference>
<evidence type="ECO:0000259" key="14">
    <source>
        <dbReference type="Pfam" id="PF07565"/>
    </source>
</evidence>
<feature type="transmembrane region" description="Helical" evidence="11">
    <location>
        <begin position="566"/>
        <end position="588"/>
    </location>
</feature>
<feature type="domain" description="Band 3 cytoplasmic" evidence="14">
    <location>
        <begin position="14"/>
        <end position="154"/>
    </location>
</feature>
<feature type="transmembrane region" description="Helical" evidence="11">
    <location>
        <begin position="438"/>
        <end position="456"/>
    </location>
</feature>
<keyword evidence="4" id="KW-1003">Cell membrane</keyword>
<dbReference type="InterPro" id="IPR001717">
    <property type="entry name" value="Anion_exchange"/>
</dbReference>
<evidence type="ECO:0000256" key="1">
    <source>
        <dbReference type="ARBA" id="ARBA00004651"/>
    </source>
</evidence>
<feature type="transmembrane region" description="Helical" evidence="11">
    <location>
        <begin position="722"/>
        <end position="742"/>
    </location>
</feature>